<dbReference type="PANTHER" id="PTHR18964:SF149">
    <property type="entry name" value="BIFUNCTIONAL UDP-N-ACETYLGLUCOSAMINE 2-EPIMERASE_N-ACETYLMANNOSAMINE KINASE"/>
    <property type="match status" value="1"/>
</dbReference>
<dbReference type="EMBL" id="JBGUBD010000021">
    <property type="protein sequence ID" value="MFA9480428.1"/>
    <property type="molecule type" value="Genomic_DNA"/>
</dbReference>
<dbReference type="SUPFAM" id="SSF46785">
    <property type="entry name" value="Winged helix' DNA-binding domain"/>
    <property type="match status" value="1"/>
</dbReference>
<sequence length="388" mass="41621">MMVPHHTPDGLGSNQATAGQRNRELVIRLLRQHGQLSRRQLSELTQLRSSTLTYIARDLLELNIIRTVGKRVGGGVGKKQELIEINPDFGWFVGVSLEGDSASLVYVDAAGEVIDRDRITLGRDVSIVPEMLHTRVEAWLKRASQSRARLLGIGVGVPGIVDPKRGVVLRSRWFNVESFELAAAIESVFGVPVNIDNDANLAAYAESCIGSGVGANNAVYFLVNSEEDGSSYAMRGIGATFVLGGQLYRGAHFAAGEIDNLIDRPSDVLLSARDLLEMAKPEGELTEGLSKLSHRLSTMLAAIVDLIDPELVVFVGNVQIANRGMLALIAEQVRRDAIPVAGRTVAFRSGELLSQGVTMGAALVAINRRLLGADGVLTDPEADAVLVG</sequence>
<organism evidence="2 3">
    <name type="scientific">Natronomicrosphaera hydrolytica</name>
    <dbReference type="NCBI Taxonomy" id="3242702"/>
    <lineage>
        <taxon>Bacteria</taxon>
        <taxon>Pseudomonadati</taxon>
        <taxon>Planctomycetota</taxon>
        <taxon>Phycisphaerae</taxon>
        <taxon>Phycisphaerales</taxon>
        <taxon>Phycisphaeraceae</taxon>
        <taxon>Natronomicrosphaera</taxon>
    </lineage>
</organism>
<gene>
    <name evidence="2" type="ORF">ACERK3_19340</name>
</gene>
<reference evidence="2 3" key="1">
    <citation type="submission" date="2024-08" db="EMBL/GenBank/DDBJ databases">
        <title>Whole-genome sequencing of halo(alkali)philic microorganisms from hypersaline lakes.</title>
        <authorList>
            <person name="Sorokin D.Y."/>
            <person name="Merkel A.Y."/>
            <person name="Messina E."/>
            <person name="Yakimov M."/>
        </authorList>
    </citation>
    <scope>NUCLEOTIDE SEQUENCE [LARGE SCALE GENOMIC DNA]</scope>
    <source>
        <strain evidence="2 3">AB-hyl4</strain>
    </source>
</reference>
<dbReference type="InterPro" id="IPR036390">
    <property type="entry name" value="WH_DNA-bd_sf"/>
</dbReference>
<dbReference type="Gene3D" id="1.10.10.10">
    <property type="entry name" value="Winged helix-like DNA-binding domain superfamily/Winged helix DNA-binding domain"/>
    <property type="match status" value="1"/>
</dbReference>
<dbReference type="Proteomes" id="UP001575105">
    <property type="component" value="Unassembled WGS sequence"/>
</dbReference>
<proteinExistence type="inferred from homology"/>
<dbReference type="PANTHER" id="PTHR18964">
    <property type="entry name" value="ROK (REPRESSOR, ORF, KINASE) FAMILY"/>
    <property type="match status" value="1"/>
</dbReference>
<dbReference type="Gene3D" id="3.30.420.40">
    <property type="match status" value="3"/>
</dbReference>
<accession>A0ABV4UCR4</accession>
<dbReference type="InterPro" id="IPR000600">
    <property type="entry name" value="ROK"/>
</dbReference>
<name>A0ABV4UCR4_9BACT</name>
<evidence type="ECO:0000313" key="2">
    <source>
        <dbReference type="EMBL" id="MFA9480428.1"/>
    </source>
</evidence>
<dbReference type="SUPFAM" id="SSF53067">
    <property type="entry name" value="Actin-like ATPase domain"/>
    <property type="match status" value="1"/>
</dbReference>
<dbReference type="InterPro" id="IPR036388">
    <property type="entry name" value="WH-like_DNA-bd_sf"/>
</dbReference>
<comment type="caution">
    <text evidence="2">The sequence shown here is derived from an EMBL/GenBank/DDBJ whole genome shotgun (WGS) entry which is preliminary data.</text>
</comment>
<evidence type="ECO:0000256" key="1">
    <source>
        <dbReference type="ARBA" id="ARBA00006479"/>
    </source>
</evidence>
<dbReference type="RefSeq" id="WP_425347349.1">
    <property type="nucleotide sequence ID" value="NZ_JBGUBD010000021.1"/>
</dbReference>
<keyword evidence="3" id="KW-1185">Reference proteome</keyword>
<comment type="similarity">
    <text evidence="1">Belongs to the ROK (NagC/XylR) family.</text>
</comment>
<dbReference type="InterPro" id="IPR043129">
    <property type="entry name" value="ATPase_NBD"/>
</dbReference>
<dbReference type="Pfam" id="PF00480">
    <property type="entry name" value="ROK"/>
    <property type="match status" value="1"/>
</dbReference>
<evidence type="ECO:0000313" key="3">
    <source>
        <dbReference type="Proteomes" id="UP001575105"/>
    </source>
</evidence>
<dbReference type="CDD" id="cd23763">
    <property type="entry name" value="ASKHA_ATPase_ROK"/>
    <property type="match status" value="1"/>
</dbReference>
<protein>
    <submittedName>
        <fullName evidence="2">ROK family protein</fullName>
    </submittedName>
</protein>